<protein>
    <submittedName>
        <fullName evidence="2">Uncharacterized protein</fullName>
    </submittedName>
</protein>
<sequence length="164" mass="17617">MDEMAYAERPAPPLRQCEYQPAPGSGSPPPCWLRTASARQRMELALGTLRRYGVRTVPAHGDSVAAARQQIEQAAHQRYPGELVSYLFWTATADRAAFAADGSLQADLTVHYSTDATVAVKAALTIAGLEHRPGPDPQSVTIVASTGADDERRRSELDPASCPS</sequence>
<feature type="region of interest" description="Disordered" evidence="1">
    <location>
        <begin position="131"/>
        <end position="164"/>
    </location>
</feature>
<dbReference type="KEGG" id="daur:Daura_22745"/>
<evidence type="ECO:0000256" key="1">
    <source>
        <dbReference type="SAM" id="MobiDB-lite"/>
    </source>
</evidence>
<evidence type="ECO:0000313" key="2">
    <source>
        <dbReference type="EMBL" id="UWZ58735.1"/>
    </source>
</evidence>
<proteinExistence type="predicted"/>
<evidence type="ECO:0000313" key="3">
    <source>
        <dbReference type="Proteomes" id="UP001058003"/>
    </source>
</evidence>
<keyword evidence="3" id="KW-1185">Reference proteome</keyword>
<dbReference type="Proteomes" id="UP001058003">
    <property type="component" value="Chromosome"/>
</dbReference>
<dbReference type="AlphaFoldDB" id="A0A9Q9ML99"/>
<dbReference type="EMBL" id="CP073767">
    <property type="protein sequence ID" value="UWZ58735.1"/>
    <property type="molecule type" value="Genomic_DNA"/>
</dbReference>
<organism evidence="2 3">
    <name type="scientific">Dactylosporangium aurantiacum</name>
    <dbReference type="NCBI Taxonomy" id="35754"/>
    <lineage>
        <taxon>Bacteria</taxon>
        <taxon>Bacillati</taxon>
        <taxon>Actinomycetota</taxon>
        <taxon>Actinomycetes</taxon>
        <taxon>Micromonosporales</taxon>
        <taxon>Micromonosporaceae</taxon>
        <taxon>Dactylosporangium</taxon>
    </lineage>
</organism>
<name>A0A9Q9ML99_9ACTN</name>
<dbReference type="RefSeq" id="WP_156089671.1">
    <property type="nucleotide sequence ID" value="NZ_CP073767.1"/>
</dbReference>
<accession>A0A9Q9ML99</accession>
<reference evidence="2" key="1">
    <citation type="submission" date="2021-04" db="EMBL/GenBank/DDBJ databases">
        <title>Dactylosporangium aurantiacum NRRL B-8018 full assembly.</title>
        <authorList>
            <person name="Hartkoorn R.C."/>
            <person name="Beaudoing E."/>
            <person name="Hot D."/>
        </authorList>
    </citation>
    <scope>NUCLEOTIDE SEQUENCE</scope>
    <source>
        <strain evidence="2">NRRL B-8018</strain>
    </source>
</reference>
<gene>
    <name evidence="2" type="ORF">Daura_22745</name>
</gene>